<dbReference type="Gene3D" id="3.90.850.10">
    <property type="entry name" value="Fumarylacetoacetase-like, C-terminal domain"/>
    <property type="match status" value="1"/>
</dbReference>
<dbReference type="InterPro" id="IPR036663">
    <property type="entry name" value="Fumarylacetoacetase_C_sf"/>
</dbReference>
<comment type="caution">
    <text evidence="4">The sequence shown here is derived from an EMBL/GenBank/DDBJ whole genome shotgun (WGS) entry which is preliminary data.</text>
</comment>
<keyword evidence="2" id="KW-0479">Metal-binding</keyword>
<keyword evidence="5" id="KW-1185">Reference proteome</keyword>
<dbReference type="EMBL" id="JAMTCK010000001">
    <property type="protein sequence ID" value="MCP2163721.1"/>
    <property type="molecule type" value="Genomic_DNA"/>
</dbReference>
<dbReference type="RefSeq" id="WP_253766611.1">
    <property type="nucleotide sequence ID" value="NZ_JAMTCK010000001.1"/>
</dbReference>
<evidence type="ECO:0000256" key="1">
    <source>
        <dbReference type="ARBA" id="ARBA00010211"/>
    </source>
</evidence>
<gene>
    <name evidence="4" type="ORF">LX83_000561</name>
</gene>
<dbReference type="Pfam" id="PF01557">
    <property type="entry name" value="FAA_hydrolase"/>
    <property type="match status" value="1"/>
</dbReference>
<reference evidence="4" key="1">
    <citation type="submission" date="2022-06" db="EMBL/GenBank/DDBJ databases">
        <title>Genomic Encyclopedia of Archaeal and Bacterial Type Strains, Phase II (KMG-II): from individual species to whole genera.</title>
        <authorList>
            <person name="Goeker M."/>
        </authorList>
    </citation>
    <scope>NUCLEOTIDE SEQUENCE</scope>
    <source>
        <strain evidence="4">DSM 43935</strain>
    </source>
</reference>
<evidence type="ECO:0000256" key="2">
    <source>
        <dbReference type="ARBA" id="ARBA00022723"/>
    </source>
</evidence>
<keyword evidence="4" id="KW-0378">Hydrolase</keyword>
<organism evidence="4 5">
    <name type="scientific">Goodfellowiella coeruleoviolacea</name>
    <dbReference type="NCBI Taxonomy" id="334858"/>
    <lineage>
        <taxon>Bacteria</taxon>
        <taxon>Bacillati</taxon>
        <taxon>Actinomycetota</taxon>
        <taxon>Actinomycetes</taxon>
        <taxon>Pseudonocardiales</taxon>
        <taxon>Pseudonocardiaceae</taxon>
        <taxon>Goodfellowiella</taxon>
    </lineage>
</organism>
<dbReference type="SUPFAM" id="SSF56529">
    <property type="entry name" value="FAH"/>
    <property type="match status" value="1"/>
</dbReference>
<dbReference type="GO" id="GO:0044281">
    <property type="term" value="P:small molecule metabolic process"/>
    <property type="evidence" value="ECO:0007669"/>
    <property type="project" value="UniProtKB-ARBA"/>
</dbReference>
<dbReference type="GO" id="GO:0046872">
    <property type="term" value="F:metal ion binding"/>
    <property type="evidence" value="ECO:0007669"/>
    <property type="project" value="UniProtKB-KW"/>
</dbReference>
<protein>
    <submittedName>
        <fullName evidence="4">Fumarylacetoacetate (FAA) hydrolase family protein</fullName>
    </submittedName>
</protein>
<dbReference type="PANTHER" id="PTHR42796:SF7">
    <property type="entry name" value="2-DEHYDRO-3-DEOXY-D-ARABINONATE DEHYDRATASE"/>
    <property type="match status" value="1"/>
</dbReference>
<dbReference type="InterPro" id="IPR051121">
    <property type="entry name" value="FAH"/>
</dbReference>
<feature type="domain" description="Fumarylacetoacetase-like C-terminal" evidence="3">
    <location>
        <begin position="212"/>
        <end position="360"/>
    </location>
</feature>
<evidence type="ECO:0000259" key="3">
    <source>
        <dbReference type="Pfam" id="PF01557"/>
    </source>
</evidence>
<dbReference type="GO" id="GO:0016787">
    <property type="term" value="F:hydrolase activity"/>
    <property type="evidence" value="ECO:0007669"/>
    <property type="project" value="UniProtKB-KW"/>
</dbReference>
<evidence type="ECO:0000313" key="4">
    <source>
        <dbReference type="EMBL" id="MCP2163721.1"/>
    </source>
</evidence>
<dbReference type="InterPro" id="IPR011234">
    <property type="entry name" value="Fumarylacetoacetase-like_C"/>
</dbReference>
<accession>A0AAE3G8M0</accession>
<dbReference type="Proteomes" id="UP001206128">
    <property type="component" value="Unassembled WGS sequence"/>
</dbReference>
<comment type="similarity">
    <text evidence="1">Belongs to the FAH family.</text>
</comment>
<proteinExistence type="inferred from homology"/>
<dbReference type="AlphaFoldDB" id="A0AAE3G8M0"/>
<name>A0AAE3G8M0_9PSEU</name>
<evidence type="ECO:0000313" key="5">
    <source>
        <dbReference type="Proteomes" id="UP001206128"/>
    </source>
</evidence>
<dbReference type="PANTHER" id="PTHR42796">
    <property type="entry name" value="FUMARYLACETOACETATE HYDROLASE DOMAIN-CONTAINING PROTEIN 2A-RELATED"/>
    <property type="match status" value="1"/>
</dbReference>
<sequence>MDGSTDVLPEDADRATLVARVFDPEVGGPCVAAVRGSDVVDLTERVPTVADLLDETDPVAIVRHAPGGQRWPLAELVEHTLAGRTDRPHLLAPCDLQVIRACGVTFSSSLLERVIEEQARGNPALAAGIRQRLVDVVGESLRGVRPGSPEAARVKELLVAEGLWSQYLEVGLGPDPEVFTKAPVLASVGLGAPIGVRRGSTWNNPEPEVVLAVNAAGAVRGATLGNDVNLRDVEGRSALLLPMAKDNNASCAIGPLLRLRDDTFGLADIRQLTVSLTVTGRDGFVLTGSSSMREISRDPLDLVAHTVGADHQYPDGIFLFTGTLFAPTQDRDGAGEGFTHHEGDVVRISSPRLGTLQNEVTFCDQAPPWTTGLRAFMRNLAARGLLRER</sequence>